<dbReference type="RefSeq" id="WP_320314786.1">
    <property type="nucleotide sequence ID" value="NZ_JAVIKH010000048.1"/>
</dbReference>
<gene>
    <name evidence="1" type="ORF">RFV38_13305</name>
</gene>
<comment type="caution">
    <text evidence="1">The sequence shown here is derived from an EMBL/GenBank/DDBJ whole genome shotgun (WGS) entry which is preliminary data.</text>
</comment>
<accession>A0ABU4WD44</accession>
<keyword evidence="2" id="KW-1185">Reference proteome</keyword>
<protein>
    <submittedName>
        <fullName evidence="1">Uncharacterized protein</fullName>
    </submittedName>
</protein>
<reference evidence="2" key="1">
    <citation type="submission" date="2023-07" db="EMBL/GenBank/DDBJ databases">
        <authorList>
            <person name="Colorado M.A."/>
            <person name="Villamil L.M."/>
            <person name="Melo J.F."/>
            <person name="Rodriguez J.A."/>
            <person name="Ruiz R.Y."/>
        </authorList>
    </citation>
    <scope>NUCLEOTIDE SEQUENCE [LARGE SCALE GENOMIC DNA]</scope>
    <source>
        <strain evidence="2">C33</strain>
    </source>
</reference>
<organism evidence="1 2">
    <name type="scientific">Candidatus Cetobacterium colombiensis</name>
    <dbReference type="NCBI Taxonomy" id="3073100"/>
    <lineage>
        <taxon>Bacteria</taxon>
        <taxon>Fusobacteriati</taxon>
        <taxon>Fusobacteriota</taxon>
        <taxon>Fusobacteriia</taxon>
        <taxon>Fusobacteriales</taxon>
        <taxon>Fusobacteriaceae</taxon>
        <taxon>Cetobacterium</taxon>
    </lineage>
</organism>
<proteinExistence type="predicted"/>
<dbReference type="Proteomes" id="UP001279681">
    <property type="component" value="Unassembled WGS sequence"/>
</dbReference>
<evidence type="ECO:0000313" key="2">
    <source>
        <dbReference type="Proteomes" id="UP001279681"/>
    </source>
</evidence>
<name>A0ABU4WD44_9FUSO</name>
<sequence length="266" mass="30494">MSTNDRAIHFFHKNLAIEIGVDEAIFLQNIYYLCKSNLLNEKLDTNSKISATLSRKKILEYQSYFSYTAVRRITQKLINLNLMEVTQDSVSTNSLSYVLTLKGWITMLFLEKNSELKKIEMASAKFSNTHLSYFINQLLISAKDVSNLADVLLKSTEVVSKSADIYINNINLIERNIKIEKIADENSENILDEIDSIILKNSILKKRIEKSFENTKNYKNKIIVPAIEKYGISKVIKALRNTSEQFLPHSSPVGNFYLNLNKLIIV</sequence>
<dbReference type="EMBL" id="JAVIKH010000048">
    <property type="protein sequence ID" value="MDX8337456.1"/>
    <property type="molecule type" value="Genomic_DNA"/>
</dbReference>
<evidence type="ECO:0000313" key="1">
    <source>
        <dbReference type="EMBL" id="MDX8337456.1"/>
    </source>
</evidence>